<name>A0A645GGC7_9ZZZZ</name>
<comment type="caution">
    <text evidence="1">The sequence shown here is derived from an EMBL/GenBank/DDBJ whole genome shotgun (WGS) entry which is preliminary data.</text>
</comment>
<proteinExistence type="predicted"/>
<gene>
    <name evidence="1" type="ORF">SDC9_170319</name>
</gene>
<protein>
    <submittedName>
        <fullName evidence="1">Uncharacterized protein</fullName>
    </submittedName>
</protein>
<reference evidence="1" key="1">
    <citation type="submission" date="2019-08" db="EMBL/GenBank/DDBJ databases">
        <authorList>
            <person name="Kucharzyk K."/>
            <person name="Murdoch R.W."/>
            <person name="Higgins S."/>
            <person name="Loffler F."/>
        </authorList>
    </citation>
    <scope>NUCLEOTIDE SEQUENCE</scope>
</reference>
<accession>A0A645GGC7</accession>
<evidence type="ECO:0000313" key="1">
    <source>
        <dbReference type="EMBL" id="MPN22934.1"/>
    </source>
</evidence>
<dbReference type="AlphaFoldDB" id="A0A645GGC7"/>
<dbReference type="EMBL" id="VSSQ01071290">
    <property type="protein sequence ID" value="MPN22934.1"/>
    <property type="molecule type" value="Genomic_DNA"/>
</dbReference>
<organism evidence="1">
    <name type="scientific">bioreactor metagenome</name>
    <dbReference type="NCBI Taxonomy" id="1076179"/>
    <lineage>
        <taxon>unclassified sequences</taxon>
        <taxon>metagenomes</taxon>
        <taxon>ecological metagenomes</taxon>
    </lineage>
</organism>
<sequence length="105" mass="11808">MKAHAALPDRQDLERVSKIVGGLEEQDLTQAATQDDTEHAIEQQVVNVLRRPSQLWPAPGVDAAKHDEQGEGQQVHQAIPVDADGAKREGDGIELWMLEHEWVWW</sequence>